<dbReference type="Proteomes" id="UP001250181">
    <property type="component" value="Unassembled WGS sequence"/>
</dbReference>
<organism evidence="1 2">
    <name type="scientific">Streptomyces tamarix</name>
    <dbReference type="NCBI Taxonomy" id="3078565"/>
    <lineage>
        <taxon>Bacteria</taxon>
        <taxon>Bacillati</taxon>
        <taxon>Actinomycetota</taxon>
        <taxon>Actinomycetes</taxon>
        <taxon>Kitasatosporales</taxon>
        <taxon>Streptomycetaceae</taxon>
        <taxon>Streptomyces</taxon>
    </lineage>
</organism>
<comment type="caution">
    <text evidence="1">The sequence shown here is derived from an EMBL/GenBank/DDBJ whole genome shotgun (WGS) entry which is preliminary data.</text>
</comment>
<protein>
    <submittedName>
        <fullName evidence="1">Uncharacterized protein</fullName>
    </submittedName>
</protein>
<dbReference type="EMBL" id="JAWCTQ010000016">
    <property type="protein sequence ID" value="MDT9683354.1"/>
    <property type="molecule type" value="Genomic_DNA"/>
</dbReference>
<reference evidence="1 2" key="1">
    <citation type="submission" date="2023-09" db="EMBL/GenBank/DDBJ databases">
        <title>Streptomyces sp. nov.: A antagonism against Alternaria gaisen Producing Streptochlin, Isolated from Tamarix root soil.</title>
        <authorList>
            <person name="Chen Y."/>
        </authorList>
    </citation>
    <scope>NUCLEOTIDE SEQUENCE [LARGE SCALE GENOMIC DNA]</scope>
    <source>
        <strain evidence="1 2">TRM76323</strain>
    </source>
</reference>
<name>A0ABU3QKQ8_9ACTN</name>
<keyword evidence="2" id="KW-1185">Reference proteome</keyword>
<accession>A0ABU3QKQ8</accession>
<sequence>MANNNRIEVYNEEKQKDKSREELSHLIGKEIRIEGRLVELKMSYQSTGKSNDVFNTGRMVIKDVTSPNFDGNIEHLVIPTPKVGKSQRSAILSALKFGKRYSFVGTVYHYQRKARNLKFKDSKLHMSSEANSLKNIRFAKDSYQELSGFTDEADKKLRKIIQATAHIINRNSHKESVNVSLASTDIDTLFKNYFYTEDYYKLTHSEQNSSEHGYKEGLAYKIQDVILDKLYADNSLMSWSEFKVIVGKDKILVTAVK</sequence>
<evidence type="ECO:0000313" key="1">
    <source>
        <dbReference type="EMBL" id="MDT9683354.1"/>
    </source>
</evidence>
<evidence type="ECO:0000313" key="2">
    <source>
        <dbReference type="Proteomes" id="UP001250181"/>
    </source>
</evidence>
<dbReference type="RefSeq" id="WP_315878428.1">
    <property type="nucleotide sequence ID" value="NZ_JAWCTQ010000016.1"/>
</dbReference>
<proteinExistence type="predicted"/>
<gene>
    <name evidence="1" type="ORF">RND61_14910</name>
</gene>